<evidence type="ECO:0000313" key="2">
    <source>
        <dbReference type="Proteomes" id="UP000325645"/>
    </source>
</evidence>
<dbReference type="EMBL" id="CABVJH010000001">
    <property type="protein sequence ID" value="VVQ28470.1"/>
    <property type="molecule type" value="Genomic_DNA"/>
</dbReference>
<proteinExistence type="predicted"/>
<name>A0A5E7W0S8_PSEFL</name>
<protein>
    <submittedName>
        <fullName evidence="1">Uncharacterized protein</fullName>
    </submittedName>
</protein>
<evidence type="ECO:0000313" key="1">
    <source>
        <dbReference type="EMBL" id="VVQ28470.1"/>
    </source>
</evidence>
<accession>A0A5E7W0S8</accession>
<organism evidence="1 2">
    <name type="scientific">Pseudomonas fluorescens</name>
    <dbReference type="NCBI Taxonomy" id="294"/>
    <lineage>
        <taxon>Bacteria</taxon>
        <taxon>Pseudomonadati</taxon>
        <taxon>Pseudomonadota</taxon>
        <taxon>Gammaproteobacteria</taxon>
        <taxon>Pseudomonadales</taxon>
        <taxon>Pseudomonadaceae</taxon>
        <taxon>Pseudomonas</taxon>
    </lineage>
</organism>
<dbReference type="Proteomes" id="UP000325645">
    <property type="component" value="Unassembled WGS sequence"/>
</dbReference>
<sequence length="232" mass="26051">MRHSPEIQEVSIVVIGSFSPESITPYWLAFHGLISKEEAEEATHAVNIPSVSQIDLGWGKFYVDPSRIQFRTSESPWVRAQDFVLKLISDVIPGTPSTALGINISAHYPLTFKEKEALGHRLAPREPWGNWGKKLQNPDSENQKNGLTTITMRQGSDLEHKYNSYIDANISSSNLLKPNGIRIYVNDHYSYSDVPEAKASSEVSAHILEEQFDFSINRSSMIIDEIIHGIKS</sequence>
<reference evidence="1 2" key="1">
    <citation type="submission" date="2019-09" db="EMBL/GenBank/DDBJ databases">
        <authorList>
            <person name="Chandra G."/>
            <person name="Truman W A."/>
        </authorList>
    </citation>
    <scope>NUCLEOTIDE SEQUENCE [LARGE SCALE GENOMIC DNA]</scope>
    <source>
        <strain evidence="1">PS943</strain>
    </source>
</reference>
<gene>
    <name evidence="1" type="ORF">PS943_00906</name>
</gene>
<dbReference type="AlphaFoldDB" id="A0A5E7W0S8"/>
<dbReference type="RefSeq" id="WP_150655338.1">
    <property type="nucleotide sequence ID" value="NZ_CABVJH010000001.1"/>
</dbReference>